<gene>
    <name evidence="2" type="ORF">E2C01_040796</name>
</gene>
<feature type="region of interest" description="Disordered" evidence="1">
    <location>
        <begin position="47"/>
        <end position="83"/>
    </location>
</feature>
<evidence type="ECO:0000313" key="2">
    <source>
        <dbReference type="EMBL" id="MPC47062.1"/>
    </source>
</evidence>
<dbReference type="Proteomes" id="UP000324222">
    <property type="component" value="Unassembled WGS sequence"/>
</dbReference>
<evidence type="ECO:0000313" key="3">
    <source>
        <dbReference type="Proteomes" id="UP000324222"/>
    </source>
</evidence>
<comment type="caution">
    <text evidence="2">The sequence shown here is derived from an EMBL/GenBank/DDBJ whole genome shotgun (WGS) entry which is preliminary data.</text>
</comment>
<reference evidence="2 3" key="1">
    <citation type="submission" date="2019-05" db="EMBL/GenBank/DDBJ databases">
        <title>Another draft genome of Portunus trituberculatus and its Hox gene families provides insights of decapod evolution.</title>
        <authorList>
            <person name="Jeong J.-H."/>
            <person name="Song I."/>
            <person name="Kim S."/>
            <person name="Choi T."/>
            <person name="Kim D."/>
            <person name="Ryu S."/>
            <person name="Kim W."/>
        </authorList>
    </citation>
    <scope>NUCLEOTIDE SEQUENCE [LARGE SCALE GENOMIC DNA]</scope>
    <source>
        <tissue evidence="2">Muscle</tissue>
    </source>
</reference>
<accession>A0A5B7FKQ3</accession>
<name>A0A5B7FKQ3_PORTR</name>
<dbReference type="EMBL" id="VSRR010007524">
    <property type="protein sequence ID" value="MPC47062.1"/>
    <property type="molecule type" value="Genomic_DNA"/>
</dbReference>
<evidence type="ECO:0000256" key="1">
    <source>
        <dbReference type="SAM" id="MobiDB-lite"/>
    </source>
</evidence>
<organism evidence="2 3">
    <name type="scientific">Portunus trituberculatus</name>
    <name type="common">Swimming crab</name>
    <name type="synonym">Neptunus trituberculatus</name>
    <dbReference type="NCBI Taxonomy" id="210409"/>
    <lineage>
        <taxon>Eukaryota</taxon>
        <taxon>Metazoa</taxon>
        <taxon>Ecdysozoa</taxon>
        <taxon>Arthropoda</taxon>
        <taxon>Crustacea</taxon>
        <taxon>Multicrustacea</taxon>
        <taxon>Malacostraca</taxon>
        <taxon>Eumalacostraca</taxon>
        <taxon>Eucarida</taxon>
        <taxon>Decapoda</taxon>
        <taxon>Pleocyemata</taxon>
        <taxon>Brachyura</taxon>
        <taxon>Eubrachyura</taxon>
        <taxon>Portunoidea</taxon>
        <taxon>Portunidae</taxon>
        <taxon>Portuninae</taxon>
        <taxon>Portunus</taxon>
    </lineage>
</organism>
<feature type="compositionally biased region" description="Basic and acidic residues" evidence="1">
    <location>
        <begin position="9"/>
        <end position="18"/>
    </location>
</feature>
<feature type="region of interest" description="Disordered" evidence="1">
    <location>
        <begin position="1"/>
        <end position="28"/>
    </location>
</feature>
<protein>
    <submittedName>
        <fullName evidence="2">Uncharacterized protein</fullName>
    </submittedName>
</protein>
<keyword evidence="3" id="KW-1185">Reference proteome</keyword>
<dbReference type="AlphaFoldDB" id="A0A5B7FKQ3"/>
<sequence length="83" mass="9421">MVVSVRNPENQRKRESKGVEIGVASEGGGGVMCRAVNGTSVTCCALEVRGEEEEEEEEKKKKHKKDDKEDEEEEERRTSNRQR</sequence>
<proteinExistence type="predicted"/>